<organism evidence="2 3">
    <name type="scientific">Leisingera daeponensis</name>
    <dbReference type="NCBI Taxonomy" id="405746"/>
    <lineage>
        <taxon>Bacteria</taxon>
        <taxon>Pseudomonadati</taxon>
        <taxon>Pseudomonadota</taxon>
        <taxon>Alphaproteobacteria</taxon>
        <taxon>Rhodobacterales</taxon>
        <taxon>Roseobacteraceae</taxon>
        <taxon>Leisingera</taxon>
    </lineage>
</organism>
<comment type="caution">
    <text evidence="2">The sequence shown here is derived from an EMBL/GenBank/DDBJ whole genome shotgun (WGS) entry which is preliminary data.</text>
</comment>
<reference evidence="2 3" key="1">
    <citation type="submission" date="2021-06" db="EMBL/GenBank/DDBJ databases">
        <title>50 bacteria genomes isolated from Dapeng, Shenzhen, China.</title>
        <authorList>
            <person name="Zheng W."/>
            <person name="Yu S."/>
            <person name="Huang Y."/>
        </authorList>
    </citation>
    <scope>NUCLEOTIDE SEQUENCE [LARGE SCALE GENOMIC DNA]</scope>
    <source>
        <strain evidence="2 3">DP1N14-2</strain>
    </source>
</reference>
<evidence type="ECO:0000256" key="1">
    <source>
        <dbReference type="SAM" id="MobiDB-lite"/>
    </source>
</evidence>
<name>A0ABS7NGM3_9RHOB</name>
<accession>A0ABS7NGM3</accession>
<gene>
    <name evidence="2" type="ORF">KUV26_13010</name>
</gene>
<keyword evidence="3" id="KW-1185">Reference proteome</keyword>
<dbReference type="Proteomes" id="UP000766629">
    <property type="component" value="Unassembled WGS sequence"/>
</dbReference>
<sequence length="55" mass="5965">MCKNAGDPCPGCIKHKKPDAAWMFFSDEEGAAIESLQRGGKASAPRKARAERLMT</sequence>
<evidence type="ECO:0000313" key="3">
    <source>
        <dbReference type="Proteomes" id="UP000766629"/>
    </source>
</evidence>
<dbReference type="EMBL" id="JAHVJA010000005">
    <property type="protein sequence ID" value="MBY6140358.1"/>
    <property type="molecule type" value="Genomic_DNA"/>
</dbReference>
<protein>
    <submittedName>
        <fullName evidence="2">Uncharacterized protein</fullName>
    </submittedName>
</protein>
<proteinExistence type="predicted"/>
<evidence type="ECO:0000313" key="2">
    <source>
        <dbReference type="EMBL" id="MBY6140358.1"/>
    </source>
</evidence>
<feature type="region of interest" description="Disordered" evidence="1">
    <location>
        <begin position="36"/>
        <end position="55"/>
    </location>
</feature>
<dbReference type="RefSeq" id="WP_222508653.1">
    <property type="nucleotide sequence ID" value="NZ_JAHVJA010000005.1"/>
</dbReference>